<dbReference type="GO" id="GO:0008270">
    <property type="term" value="F:zinc ion binding"/>
    <property type="evidence" value="ECO:0007669"/>
    <property type="project" value="UniProtKB-KW"/>
</dbReference>
<dbReference type="OrthoDB" id="3049219at2759"/>
<evidence type="ECO:0000256" key="1">
    <source>
        <dbReference type="PROSITE-ProRule" id="PRU00047"/>
    </source>
</evidence>
<evidence type="ECO:0000259" key="3">
    <source>
        <dbReference type="PROSITE" id="PS50158"/>
    </source>
</evidence>
<keyword evidence="1" id="KW-0479">Metal-binding</keyword>
<proteinExistence type="predicted"/>
<name>A0A8H7DHL0_9AGAR</name>
<evidence type="ECO:0000313" key="4">
    <source>
        <dbReference type="EMBL" id="KAF7371681.1"/>
    </source>
</evidence>
<dbReference type="GO" id="GO:0003676">
    <property type="term" value="F:nucleic acid binding"/>
    <property type="evidence" value="ECO:0007669"/>
    <property type="project" value="InterPro"/>
</dbReference>
<feature type="region of interest" description="Disordered" evidence="2">
    <location>
        <begin position="16"/>
        <end position="41"/>
    </location>
</feature>
<protein>
    <recommendedName>
        <fullName evidence="3">CCHC-type domain-containing protein</fullName>
    </recommendedName>
</protein>
<feature type="domain" description="CCHC-type" evidence="3">
    <location>
        <begin position="50"/>
        <end position="62"/>
    </location>
</feature>
<keyword evidence="5" id="KW-1185">Reference proteome</keyword>
<organism evidence="4 5">
    <name type="scientific">Mycena venus</name>
    <dbReference type="NCBI Taxonomy" id="2733690"/>
    <lineage>
        <taxon>Eukaryota</taxon>
        <taxon>Fungi</taxon>
        <taxon>Dikarya</taxon>
        <taxon>Basidiomycota</taxon>
        <taxon>Agaricomycotina</taxon>
        <taxon>Agaricomycetes</taxon>
        <taxon>Agaricomycetidae</taxon>
        <taxon>Agaricales</taxon>
        <taxon>Marasmiineae</taxon>
        <taxon>Mycenaceae</taxon>
        <taxon>Mycena</taxon>
    </lineage>
</organism>
<keyword evidence="1" id="KW-0863">Zinc-finger</keyword>
<dbReference type="InterPro" id="IPR001878">
    <property type="entry name" value="Znf_CCHC"/>
</dbReference>
<feature type="compositionally biased region" description="Polar residues" evidence="2">
    <location>
        <begin position="16"/>
        <end position="25"/>
    </location>
</feature>
<dbReference type="EMBL" id="JACAZI010000001">
    <property type="protein sequence ID" value="KAF7371681.1"/>
    <property type="molecule type" value="Genomic_DNA"/>
</dbReference>
<reference evidence="4" key="1">
    <citation type="submission" date="2020-05" db="EMBL/GenBank/DDBJ databases">
        <title>Mycena genomes resolve the evolution of fungal bioluminescence.</title>
        <authorList>
            <person name="Tsai I.J."/>
        </authorList>
    </citation>
    <scope>NUCLEOTIDE SEQUENCE</scope>
    <source>
        <strain evidence="4">CCC161011</strain>
    </source>
</reference>
<evidence type="ECO:0000256" key="2">
    <source>
        <dbReference type="SAM" id="MobiDB-lite"/>
    </source>
</evidence>
<dbReference type="PROSITE" id="PS50158">
    <property type="entry name" value="ZF_CCHC"/>
    <property type="match status" value="1"/>
</dbReference>
<keyword evidence="1" id="KW-0862">Zinc</keyword>
<dbReference type="Pfam" id="PF00098">
    <property type="entry name" value="zf-CCHC"/>
    <property type="match status" value="1"/>
</dbReference>
<sequence>MLTNVTLTPVRPANAITSRIATTTPGERPRPLAAGAAKPAAPSSTAQKACYTCGQFGHLAKDHINDSASTHEGPENNEYQGDDEQVDALESGNEAFNDLWGGDQYSANELLDDYPADLDAAHMDGDGTEADPHAAPELDELLDATEESEVRVGAMRQYFSLRVDPTDEDGPTRLPAVAGAVAAPNRRTLLVDTDLLMIGVSGEEYPVWSATGEARQLEDRGVGWYAVPNALLMIPPHFGVFPSLHQEFGDFPHNFYFF</sequence>
<dbReference type="Proteomes" id="UP000620124">
    <property type="component" value="Unassembled WGS sequence"/>
</dbReference>
<accession>A0A8H7DHL0</accession>
<gene>
    <name evidence="4" type="ORF">MVEN_00024300</name>
</gene>
<evidence type="ECO:0000313" key="5">
    <source>
        <dbReference type="Proteomes" id="UP000620124"/>
    </source>
</evidence>
<dbReference type="AlphaFoldDB" id="A0A8H7DHL0"/>
<comment type="caution">
    <text evidence="4">The sequence shown here is derived from an EMBL/GenBank/DDBJ whole genome shotgun (WGS) entry which is preliminary data.</text>
</comment>